<accession>A0A5J4L400</accession>
<sequence>MKLPIKISEADLHPHIKARMKQRGVSIGEIETVLNRGWDANDAKEGTIGKVLVSSYNADWEGKFFEEKEVTVYYKVKSDKLILLTVKARYGKDFLKE</sequence>
<proteinExistence type="predicted"/>
<evidence type="ECO:0008006" key="2">
    <source>
        <dbReference type="Google" id="ProtNLM"/>
    </source>
</evidence>
<dbReference type="InterPro" id="IPR025354">
    <property type="entry name" value="DUF4258"/>
</dbReference>
<dbReference type="AlphaFoldDB" id="A0A5J4L400"/>
<name>A0A5J4L400_9ZZZZ</name>
<evidence type="ECO:0000313" key="1">
    <source>
        <dbReference type="EMBL" id="GER92979.1"/>
    </source>
</evidence>
<dbReference type="EMBL" id="BLAB01000001">
    <property type="protein sequence ID" value="GER92979.1"/>
    <property type="molecule type" value="Genomic_DNA"/>
</dbReference>
<gene>
    <name evidence="1" type="ORF">A45J_0710</name>
</gene>
<protein>
    <recommendedName>
        <fullName evidence="2">DUF4258 domain-containing protein</fullName>
    </recommendedName>
</protein>
<comment type="caution">
    <text evidence="1">The sequence shown here is derived from an EMBL/GenBank/DDBJ whole genome shotgun (WGS) entry which is preliminary data.</text>
</comment>
<organism evidence="1">
    <name type="scientific">hot springs metagenome</name>
    <dbReference type="NCBI Taxonomy" id="433727"/>
    <lineage>
        <taxon>unclassified sequences</taxon>
        <taxon>metagenomes</taxon>
        <taxon>ecological metagenomes</taxon>
    </lineage>
</organism>
<dbReference type="Pfam" id="PF14076">
    <property type="entry name" value="DUF4258"/>
    <property type="match status" value="1"/>
</dbReference>
<reference evidence="1" key="1">
    <citation type="submission" date="2019-10" db="EMBL/GenBank/DDBJ databases">
        <title>Metagenomic sequencing of thiosulfate-disproportionating enrichment culture.</title>
        <authorList>
            <person name="Umezawa K."/>
            <person name="Kojima H."/>
            <person name="Fukui M."/>
        </authorList>
    </citation>
    <scope>NUCLEOTIDE SEQUENCE</scope>
    <source>
        <strain evidence="1">45J</strain>
    </source>
</reference>